<feature type="compositionally biased region" description="Low complexity" evidence="1">
    <location>
        <begin position="67"/>
        <end position="83"/>
    </location>
</feature>
<evidence type="ECO:0000256" key="1">
    <source>
        <dbReference type="SAM" id="MobiDB-lite"/>
    </source>
</evidence>
<sequence>MVSLWSGTRRGTWCWSAPRLACEERSRKLTGHSAQTPFRAAEFKSAYGPKYVALAPDPPHEQIRMAPTSLDPPTLEPLTTETSAAVNGH</sequence>
<dbReference type="EMBL" id="JAQHRD010000001">
    <property type="protein sequence ID" value="KAJ6447197.1"/>
    <property type="molecule type" value="Genomic_DNA"/>
</dbReference>
<proteinExistence type="predicted"/>
<feature type="region of interest" description="Disordered" evidence="1">
    <location>
        <begin position="60"/>
        <end position="89"/>
    </location>
</feature>
<comment type="caution">
    <text evidence="2">The sequence shown here is derived from an EMBL/GenBank/DDBJ whole genome shotgun (WGS) entry which is preliminary data.</text>
</comment>
<evidence type="ECO:0000313" key="2">
    <source>
        <dbReference type="EMBL" id="KAJ6447197.1"/>
    </source>
</evidence>
<name>A0AB34G8V3_9HYPO</name>
<reference evidence="2" key="1">
    <citation type="submission" date="2023-01" db="EMBL/GenBank/DDBJ databases">
        <title>The growth and conidiation of Purpureocillium lavendulum are regulated by nitrogen source and histone H3K14 acetylation.</title>
        <authorList>
            <person name="Tang P."/>
            <person name="Han J."/>
            <person name="Zhang C."/>
            <person name="Tang P."/>
            <person name="Qi F."/>
            <person name="Zhang K."/>
            <person name="Liang L."/>
        </authorList>
    </citation>
    <scope>NUCLEOTIDE SEQUENCE</scope>
    <source>
        <strain evidence="2">YMF1.00683</strain>
    </source>
</reference>
<dbReference type="Proteomes" id="UP001163105">
    <property type="component" value="Unassembled WGS sequence"/>
</dbReference>
<dbReference type="AlphaFoldDB" id="A0AB34G8V3"/>
<accession>A0AB34G8V3</accession>
<gene>
    <name evidence="2" type="ORF">O9K51_01972</name>
</gene>
<protein>
    <submittedName>
        <fullName evidence="2">Uncharacterized protein</fullName>
    </submittedName>
</protein>
<evidence type="ECO:0000313" key="3">
    <source>
        <dbReference type="Proteomes" id="UP001163105"/>
    </source>
</evidence>
<keyword evidence="3" id="KW-1185">Reference proteome</keyword>
<organism evidence="2 3">
    <name type="scientific">Purpureocillium lavendulum</name>
    <dbReference type="NCBI Taxonomy" id="1247861"/>
    <lineage>
        <taxon>Eukaryota</taxon>
        <taxon>Fungi</taxon>
        <taxon>Dikarya</taxon>
        <taxon>Ascomycota</taxon>
        <taxon>Pezizomycotina</taxon>
        <taxon>Sordariomycetes</taxon>
        <taxon>Hypocreomycetidae</taxon>
        <taxon>Hypocreales</taxon>
        <taxon>Ophiocordycipitaceae</taxon>
        <taxon>Purpureocillium</taxon>
    </lineage>
</organism>